<reference evidence="5 6" key="1">
    <citation type="journal article" date="2009" name="Appl. Environ. Microbiol.">
        <title>Community genomic and proteomic analyses of chemoautotrophic iron-oxidizing "Leptospirillum rubarum" (Group II) and "Leptospirillum ferrodiazotrophum" (Group III) bacteria in acid mine drainage biofilms.</title>
        <authorList>
            <person name="Goltsman D.S."/>
            <person name="Denef V.J."/>
            <person name="Singer S.W."/>
            <person name="VerBerkmoes N.C."/>
            <person name="Lefsrud M."/>
            <person name="Mueller R.S."/>
            <person name="Dick G.J."/>
            <person name="Sun C.L."/>
            <person name="Wheeler K.E."/>
            <person name="Zemla A."/>
            <person name="Baker B.J."/>
            <person name="Hauser L."/>
            <person name="Land M."/>
            <person name="Shah M.B."/>
            <person name="Thelen M.P."/>
            <person name="Hettich R.L."/>
            <person name="Banfield J.F."/>
        </authorList>
    </citation>
    <scope>NUCLEOTIDE SEQUENCE [LARGE SCALE GENOMIC DNA]</scope>
</reference>
<dbReference type="PANTHER" id="PTHR42788">
    <property type="entry name" value="TAURINE IMPORT ATP-BINDING PROTEIN-RELATED"/>
    <property type="match status" value="1"/>
</dbReference>
<dbReference type="EMBL" id="GG693887">
    <property type="protein sequence ID" value="EES51587.1"/>
    <property type="molecule type" value="Genomic_DNA"/>
</dbReference>
<organism evidence="5 6">
    <name type="scientific">Leptospirillum ferrodiazotrophum</name>
    <dbReference type="NCBI Taxonomy" id="412449"/>
    <lineage>
        <taxon>Bacteria</taxon>
        <taxon>Pseudomonadati</taxon>
        <taxon>Nitrospirota</taxon>
        <taxon>Nitrospiria</taxon>
        <taxon>Nitrospirales</taxon>
        <taxon>Nitrospiraceae</taxon>
        <taxon>Leptospirillum</taxon>
    </lineage>
</organism>
<dbReference type="InterPro" id="IPR003593">
    <property type="entry name" value="AAA+_ATPase"/>
</dbReference>
<dbReference type="SMART" id="SM00382">
    <property type="entry name" value="AAA"/>
    <property type="match status" value="1"/>
</dbReference>
<dbReference type="AlphaFoldDB" id="C6I0D2"/>
<evidence type="ECO:0000259" key="4">
    <source>
        <dbReference type="PROSITE" id="PS50893"/>
    </source>
</evidence>
<sequence>METLIEFEEAAIGYDEELPLISPLTLSINKGEHCLIMGESGVGKSALVKTILGILCVWEGQFQLFEREMTDPPAVLLSYIRKKIGLLPDRGILLQGMTVYQNLALQLKYGHVMASHKIEERLDPYLEEFGLHALLDLYPCDLNADQTKKVGFVRAILNNPDLLILDDPYEGLDDQGIRRINDALGRIVAEGETTILLFSRKKILPGPFYKKIGYLTPRGLTGSDETLLRSERES</sequence>
<proteinExistence type="predicted"/>
<dbReference type="Proteomes" id="UP000009374">
    <property type="component" value="Unassembled WGS sequence"/>
</dbReference>
<dbReference type="InterPro" id="IPR050166">
    <property type="entry name" value="ABC_transporter_ATP-bind"/>
</dbReference>
<evidence type="ECO:0000256" key="2">
    <source>
        <dbReference type="ARBA" id="ARBA00022741"/>
    </source>
</evidence>
<dbReference type="InterPro" id="IPR003439">
    <property type="entry name" value="ABC_transporter-like_ATP-bd"/>
</dbReference>
<dbReference type="Gene3D" id="3.40.50.300">
    <property type="entry name" value="P-loop containing nucleotide triphosphate hydrolases"/>
    <property type="match status" value="1"/>
</dbReference>
<protein>
    <submittedName>
        <fullName evidence="5">ABC transporter related</fullName>
    </submittedName>
</protein>
<keyword evidence="6" id="KW-1185">Reference proteome</keyword>
<gene>
    <name evidence="5" type="ORF">UBAL3_95680024</name>
</gene>
<evidence type="ECO:0000256" key="1">
    <source>
        <dbReference type="ARBA" id="ARBA00022448"/>
    </source>
</evidence>
<evidence type="ECO:0000313" key="6">
    <source>
        <dbReference type="Proteomes" id="UP000009374"/>
    </source>
</evidence>
<keyword evidence="3" id="KW-0067">ATP-binding</keyword>
<dbReference type="InterPro" id="IPR027417">
    <property type="entry name" value="P-loop_NTPase"/>
</dbReference>
<name>C6I0D2_9BACT</name>
<accession>C6I0D2</accession>
<evidence type="ECO:0000313" key="5">
    <source>
        <dbReference type="EMBL" id="EES51587.1"/>
    </source>
</evidence>
<dbReference type="PANTHER" id="PTHR42788:SF2">
    <property type="entry name" value="ABC TRANSPORTER ATP-BINDING PROTEIN"/>
    <property type="match status" value="1"/>
</dbReference>
<dbReference type="SUPFAM" id="SSF52540">
    <property type="entry name" value="P-loop containing nucleoside triphosphate hydrolases"/>
    <property type="match status" value="1"/>
</dbReference>
<keyword evidence="2" id="KW-0547">Nucleotide-binding</keyword>
<evidence type="ECO:0000256" key="3">
    <source>
        <dbReference type="ARBA" id="ARBA00022840"/>
    </source>
</evidence>
<dbReference type="GO" id="GO:0016887">
    <property type="term" value="F:ATP hydrolysis activity"/>
    <property type="evidence" value="ECO:0007669"/>
    <property type="project" value="InterPro"/>
</dbReference>
<keyword evidence="1" id="KW-0813">Transport</keyword>
<dbReference type="Pfam" id="PF00005">
    <property type="entry name" value="ABC_tran"/>
    <property type="match status" value="1"/>
</dbReference>
<feature type="domain" description="ABC transporter" evidence="4">
    <location>
        <begin position="5"/>
        <end position="233"/>
    </location>
</feature>
<dbReference type="PROSITE" id="PS50893">
    <property type="entry name" value="ABC_TRANSPORTER_2"/>
    <property type="match status" value="1"/>
</dbReference>
<dbReference type="GO" id="GO:0005524">
    <property type="term" value="F:ATP binding"/>
    <property type="evidence" value="ECO:0007669"/>
    <property type="project" value="UniProtKB-KW"/>
</dbReference>